<keyword evidence="1" id="KW-1133">Transmembrane helix</keyword>
<name>A0ABU3XI44_9BACI</name>
<protein>
    <submittedName>
        <fullName evidence="2">C-type cytochrome biogenesis protein CcsB</fullName>
    </submittedName>
</protein>
<gene>
    <name evidence="2" type="ORF">RYX56_24255</name>
</gene>
<feature type="transmembrane region" description="Helical" evidence="1">
    <location>
        <begin position="45"/>
        <end position="63"/>
    </location>
</feature>
<keyword evidence="3" id="KW-1185">Reference proteome</keyword>
<comment type="caution">
    <text evidence="2">The sequence shown here is derived from an EMBL/GenBank/DDBJ whole genome shotgun (WGS) entry which is preliminary data.</text>
</comment>
<accession>A0ABU3XI44</accession>
<organism evidence="2 3">
    <name type="scientific">Alkalihalophilus lindianensis</name>
    <dbReference type="NCBI Taxonomy" id="1630542"/>
    <lineage>
        <taxon>Bacteria</taxon>
        <taxon>Bacillati</taxon>
        <taxon>Bacillota</taxon>
        <taxon>Bacilli</taxon>
        <taxon>Bacillales</taxon>
        <taxon>Bacillaceae</taxon>
        <taxon>Alkalihalophilus</taxon>
    </lineage>
</organism>
<feature type="transmembrane region" description="Helical" evidence="1">
    <location>
        <begin position="6"/>
        <end position="24"/>
    </location>
</feature>
<dbReference type="Proteomes" id="UP001287282">
    <property type="component" value="Unassembled WGS sequence"/>
</dbReference>
<reference evidence="2 3" key="1">
    <citation type="submission" date="2023-10" db="EMBL/GenBank/DDBJ databases">
        <title>Screening of Alkalihalobacillus lindianensis BZ-TG-R113 and Its Alleviation of Salt Stress on Rapeseed Growth.</title>
        <authorList>
            <person name="Zhao B."/>
            <person name="Guo T."/>
        </authorList>
    </citation>
    <scope>NUCLEOTIDE SEQUENCE [LARGE SCALE GENOMIC DNA]</scope>
    <source>
        <strain evidence="2 3">BZ-TG-R113</strain>
    </source>
</reference>
<evidence type="ECO:0000313" key="3">
    <source>
        <dbReference type="Proteomes" id="UP001287282"/>
    </source>
</evidence>
<proteinExistence type="predicted"/>
<feature type="non-terminal residue" evidence="2">
    <location>
        <position position="65"/>
    </location>
</feature>
<dbReference type="EMBL" id="JAWJBA010000767">
    <property type="protein sequence ID" value="MDV2687463.1"/>
    <property type="molecule type" value="Genomic_DNA"/>
</dbReference>
<evidence type="ECO:0000313" key="2">
    <source>
        <dbReference type="EMBL" id="MDV2687463.1"/>
    </source>
</evidence>
<evidence type="ECO:0000256" key="1">
    <source>
        <dbReference type="SAM" id="Phobius"/>
    </source>
</evidence>
<sequence length="65" mass="7295">MATLSSNLLFIAFILYLVATLFFGGSIKAKKDLNDTKTTNKWGKIAVFLTIVGFVSQLGYFITRW</sequence>
<keyword evidence="1" id="KW-0472">Membrane</keyword>
<keyword evidence="1" id="KW-0812">Transmembrane</keyword>